<name>A0A2P5FX49_TREOI</name>
<comment type="caution">
    <text evidence="1">The sequence shown here is derived from an EMBL/GenBank/DDBJ whole genome shotgun (WGS) entry which is preliminary data.</text>
</comment>
<dbReference type="Gene3D" id="1.25.40.20">
    <property type="entry name" value="Ankyrin repeat-containing domain"/>
    <property type="match status" value="1"/>
</dbReference>
<dbReference type="PANTHER" id="PTHR24128">
    <property type="entry name" value="HOMEOBOX PROTEIN WARIAI"/>
    <property type="match status" value="1"/>
</dbReference>
<accession>A0A2P5FX49</accession>
<dbReference type="InterPro" id="IPR036770">
    <property type="entry name" value="Ankyrin_rpt-contain_sf"/>
</dbReference>
<organism evidence="1 2">
    <name type="scientific">Trema orientale</name>
    <name type="common">Charcoal tree</name>
    <name type="synonym">Celtis orientalis</name>
    <dbReference type="NCBI Taxonomy" id="63057"/>
    <lineage>
        <taxon>Eukaryota</taxon>
        <taxon>Viridiplantae</taxon>
        <taxon>Streptophyta</taxon>
        <taxon>Embryophyta</taxon>
        <taxon>Tracheophyta</taxon>
        <taxon>Spermatophyta</taxon>
        <taxon>Magnoliopsida</taxon>
        <taxon>eudicotyledons</taxon>
        <taxon>Gunneridae</taxon>
        <taxon>Pentapetalae</taxon>
        <taxon>rosids</taxon>
        <taxon>fabids</taxon>
        <taxon>Rosales</taxon>
        <taxon>Cannabaceae</taxon>
        <taxon>Trema</taxon>
    </lineage>
</organism>
<proteinExistence type="predicted"/>
<evidence type="ECO:0000313" key="2">
    <source>
        <dbReference type="Proteomes" id="UP000237000"/>
    </source>
</evidence>
<dbReference type="SUPFAM" id="SSF48403">
    <property type="entry name" value="Ankyrin repeat"/>
    <property type="match status" value="1"/>
</dbReference>
<gene>
    <name evidence="1" type="ORF">TorRG33x02_021430</name>
</gene>
<protein>
    <submittedName>
        <fullName evidence="1">Uncharacterized protein</fullName>
    </submittedName>
</protein>
<evidence type="ECO:0000313" key="1">
    <source>
        <dbReference type="EMBL" id="POO02359.1"/>
    </source>
</evidence>
<dbReference type="EMBL" id="JXTC01000005">
    <property type="protein sequence ID" value="POO02359.1"/>
    <property type="molecule type" value="Genomic_DNA"/>
</dbReference>
<dbReference type="STRING" id="63057.A0A2P5FX49"/>
<dbReference type="OrthoDB" id="674805at2759"/>
<sequence>RGVTPSGLAARAGDVSQLYSALGKDVNALDNICTDNLCDTPLHTVASLNKGEFCLELMRLKPSFAEKTDTSRFLPIQLAMKNNHAVLVSHLLEADGRLGRKKGRDGNILIFFACEIGAYDIIQKLLTIDDELKKALDPFSTGENIKKVLANLKNLEGGTVAHLIVKNKVQEMMKVLIELVWSDIDWTSVNLAGHTPSALALDIIKFTEMHMTIAECICSNELAIRIRDQPVVARHRRSVLDRICAWSRKNTPDDNRPFLQHGAAVMAAFFLIGKYFLDKKVRIATGVDDISVIGMVNTAGFFLSLIRTASSLLEGTLIP</sequence>
<dbReference type="InParanoid" id="A0A2P5FX49"/>
<dbReference type="SMART" id="SM00248">
    <property type="entry name" value="ANK"/>
    <property type="match status" value="4"/>
</dbReference>
<reference evidence="2" key="1">
    <citation type="submission" date="2016-06" db="EMBL/GenBank/DDBJ databases">
        <title>Parallel loss of symbiosis genes in relatives of nitrogen-fixing non-legume Parasponia.</title>
        <authorList>
            <person name="Van Velzen R."/>
            <person name="Holmer R."/>
            <person name="Bu F."/>
            <person name="Rutten L."/>
            <person name="Van Zeijl A."/>
            <person name="Liu W."/>
            <person name="Santuari L."/>
            <person name="Cao Q."/>
            <person name="Sharma T."/>
            <person name="Shen D."/>
            <person name="Roswanjaya Y."/>
            <person name="Wardhani T."/>
            <person name="Kalhor M.S."/>
            <person name="Jansen J."/>
            <person name="Van den Hoogen J."/>
            <person name="Gungor B."/>
            <person name="Hartog M."/>
            <person name="Hontelez J."/>
            <person name="Verver J."/>
            <person name="Yang W.-C."/>
            <person name="Schijlen E."/>
            <person name="Repin R."/>
            <person name="Schilthuizen M."/>
            <person name="Schranz E."/>
            <person name="Heidstra R."/>
            <person name="Miyata K."/>
            <person name="Fedorova E."/>
            <person name="Kohlen W."/>
            <person name="Bisseling T."/>
            <person name="Smit S."/>
            <person name="Geurts R."/>
        </authorList>
    </citation>
    <scope>NUCLEOTIDE SEQUENCE [LARGE SCALE GENOMIC DNA]</scope>
    <source>
        <strain evidence="2">cv. RG33-2</strain>
    </source>
</reference>
<dbReference type="AlphaFoldDB" id="A0A2P5FX49"/>
<feature type="non-terminal residue" evidence="1">
    <location>
        <position position="1"/>
    </location>
</feature>
<keyword evidence="2" id="KW-1185">Reference proteome</keyword>
<dbReference type="Proteomes" id="UP000237000">
    <property type="component" value="Unassembled WGS sequence"/>
</dbReference>
<dbReference type="InterPro" id="IPR002110">
    <property type="entry name" value="Ankyrin_rpt"/>
</dbReference>
<dbReference type="PANTHER" id="PTHR24128:SF24">
    <property type="entry name" value="ANKYRIN REPEAT PROTEIN"/>
    <property type="match status" value="1"/>
</dbReference>